<dbReference type="Proteomes" id="UP001057520">
    <property type="component" value="Chromosome"/>
</dbReference>
<dbReference type="InterPro" id="IPR051044">
    <property type="entry name" value="MAG_DAG_Lipase"/>
</dbReference>
<keyword evidence="2" id="KW-0378">Hydrolase</keyword>
<protein>
    <submittedName>
        <fullName evidence="2">Alpha/beta fold hydrolase</fullName>
    </submittedName>
</protein>
<sequence length="274" mass="30978">MTPIDRSFRLPSDSRRGVLLIHGLTGAPDEMKFLAKRLNRRGFDVMVPQLAGHGADMAALLRSSWRDWLRSVTDAYDAYRREVDEVFVAGICVGGALGLELAALRPDIAAAAVYSMTFEYDGWNMERWMKGAYLIQAVANLPLIRHISFAEPYPYGLKDERLRERVAKAPEGFIEGALDRLPFGALFQMYRLGRHLERVADRIAAPCLILHAREDDMSHPRNASRLKRALGERAEVRLLEDSYHMIHVDRERALVAEQTGTFFLSHSALERGDA</sequence>
<reference evidence="2 3" key="1">
    <citation type="submission" date="2022-04" db="EMBL/GenBank/DDBJ databases">
        <title>Genome sequence of soybean root-associated Caulobacter segnis RL271.</title>
        <authorList>
            <person name="Longley R."/>
            <person name="Bonito G."/>
            <person name="Trigodet F."/>
            <person name="Crosson S."/>
            <person name="Fiebig A."/>
        </authorList>
    </citation>
    <scope>NUCLEOTIDE SEQUENCE [LARGE SCALE GENOMIC DNA]</scope>
    <source>
        <strain evidence="2 3">RL271</strain>
    </source>
</reference>
<dbReference type="PANTHER" id="PTHR11614">
    <property type="entry name" value="PHOSPHOLIPASE-RELATED"/>
    <property type="match status" value="1"/>
</dbReference>
<evidence type="ECO:0000313" key="3">
    <source>
        <dbReference type="Proteomes" id="UP001057520"/>
    </source>
</evidence>
<gene>
    <name evidence="2" type="ORF">MZV50_13270</name>
</gene>
<dbReference type="Pfam" id="PF12146">
    <property type="entry name" value="Hydrolase_4"/>
    <property type="match status" value="1"/>
</dbReference>
<dbReference type="InterPro" id="IPR012354">
    <property type="entry name" value="Esterase_lipase"/>
</dbReference>
<feature type="domain" description="Serine aminopeptidase S33" evidence="1">
    <location>
        <begin position="14"/>
        <end position="251"/>
    </location>
</feature>
<dbReference type="InterPro" id="IPR029058">
    <property type="entry name" value="AB_hydrolase_fold"/>
</dbReference>
<evidence type="ECO:0000259" key="1">
    <source>
        <dbReference type="Pfam" id="PF12146"/>
    </source>
</evidence>
<dbReference type="EMBL" id="CP096040">
    <property type="protein sequence ID" value="USQ98452.1"/>
    <property type="molecule type" value="Genomic_DNA"/>
</dbReference>
<dbReference type="GO" id="GO:0016787">
    <property type="term" value="F:hydrolase activity"/>
    <property type="evidence" value="ECO:0007669"/>
    <property type="project" value="UniProtKB-KW"/>
</dbReference>
<dbReference type="Gene3D" id="3.40.50.1820">
    <property type="entry name" value="alpha/beta hydrolase"/>
    <property type="match status" value="1"/>
</dbReference>
<organism evidence="2 3">
    <name type="scientific">Caulobacter segnis</name>
    <dbReference type="NCBI Taxonomy" id="88688"/>
    <lineage>
        <taxon>Bacteria</taxon>
        <taxon>Pseudomonadati</taxon>
        <taxon>Pseudomonadota</taxon>
        <taxon>Alphaproteobacteria</taxon>
        <taxon>Caulobacterales</taxon>
        <taxon>Caulobacteraceae</taxon>
        <taxon>Caulobacter</taxon>
    </lineage>
</organism>
<evidence type="ECO:0000313" key="2">
    <source>
        <dbReference type="EMBL" id="USQ98452.1"/>
    </source>
</evidence>
<dbReference type="SUPFAM" id="SSF53474">
    <property type="entry name" value="alpha/beta-Hydrolases"/>
    <property type="match status" value="1"/>
</dbReference>
<name>A0ABY5A052_9CAUL</name>
<proteinExistence type="predicted"/>
<dbReference type="InterPro" id="IPR022742">
    <property type="entry name" value="Hydrolase_4"/>
</dbReference>
<keyword evidence="3" id="KW-1185">Reference proteome</keyword>
<accession>A0ABY5A052</accession>
<dbReference type="PIRSF" id="PIRSF017388">
    <property type="entry name" value="Esterase_lipase"/>
    <property type="match status" value="1"/>
</dbReference>